<dbReference type="InterPro" id="IPR011333">
    <property type="entry name" value="SKP1/BTB/POZ_sf"/>
</dbReference>
<dbReference type="Gene3D" id="3.30.710.10">
    <property type="entry name" value="Potassium Channel Kv1.1, Chain A"/>
    <property type="match status" value="1"/>
</dbReference>
<accession>A0A9P5YZM7</accession>
<dbReference type="SUPFAM" id="SSF54695">
    <property type="entry name" value="POZ domain"/>
    <property type="match status" value="1"/>
</dbReference>
<organism evidence="2 3">
    <name type="scientific">Pholiota conissans</name>
    <dbReference type="NCBI Taxonomy" id="109636"/>
    <lineage>
        <taxon>Eukaryota</taxon>
        <taxon>Fungi</taxon>
        <taxon>Dikarya</taxon>
        <taxon>Basidiomycota</taxon>
        <taxon>Agaricomycotina</taxon>
        <taxon>Agaricomycetes</taxon>
        <taxon>Agaricomycetidae</taxon>
        <taxon>Agaricales</taxon>
        <taxon>Agaricineae</taxon>
        <taxon>Strophariaceae</taxon>
        <taxon>Pholiota</taxon>
    </lineage>
</organism>
<dbReference type="CDD" id="cd18186">
    <property type="entry name" value="BTB_POZ_ZBTB_KLHL-like"/>
    <property type="match status" value="1"/>
</dbReference>
<name>A0A9P5YZM7_9AGAR</name>
<dbReference type="Pfam" id="PF00651">
    <property type="entry name" value="BTB"/>
    <property type="match status" value="1"/>
</dbReference>
<sequence length="236" mass="27227">MVTKDNKYWLKGDMMVFKAGNILFRVPTYLLSKNSEFFTAMFELPQGQNNGGSHEEGKSEEHPIILPGTITAEDFRNFLQAIYPQTIQKSIISGLNKDELLSTLKLSTMWEFLDYRTEAIKQLRTMQHMLTPTEKIDIGRTYKISAFLKEGYSSIVTQQEQINDEEAISIGPLTAVALLRIRETFMRQRRNSDGLISEYFGEELKNIETNEEHYTVRRDYASTYTSAELLGESFFD</sequence>
<dbReference type="EMBL" id="MU155242">
    <property type="protein sequence ID" value="KAF9478136.1"/>
    <property type="molecule type" value="Genomic_DNA"/>
</dbReference>
<dbReference type="OrthoDB" id="3199068at2759"/>
<gene>
    <name evidence="2" type="ORF">BDN70DRAFT_933673</name>
</gene>
<dbReference type="InterPro" id="IPR000210">
    <property type="entry name" value="BTB/POZ_dom"/>
</dbReference>
<feature type="domain" description="BTB" evidence="1">
    <location>
        <begin position="12"/>
        <end position="91"/>
    </location>
</feature>
<dbReference type="AlphaFoldDB" id="A0A9P5YZM7"/>
<dbReference type="PROSITE" id="PS50097">
    <property type="entry name" value="BTB"/>
    <property type="match status" value="1"/>
</dbReference>
<comment type="caution">
    <text evidence="2">The sequence shown here is derived from an EMBL/GenBank/DDBJ whole genome shotgun (WGS) entry which is preliminary data.</text>
</comment>
<keyword evidence="3" id="KW-1185">Reference proteome</keyword>
<dbReference type="Proteomes" id="UP000807469">
    <property type="component" value="Unassembled WGS sequence"/>
</dbReference>
<proteinExistence type="predicted"/>
<evidence type="ECO:0000313" key="3">
    <source>
        <dbReference type="Proteomes" id="UP000807469"/>
    </source>
</evidence>
<evidence type="ECO:0000313" key="2">
    <source>
        <dbReference type="EMBL" id="KAF9478136.1"/>
    </source>
</evidence>
<protein>
    <recommendedName>
        <fullName evidence="1">BTB domain-containing protein</fullName>
    </recommendedName>
</protein>
<reference evidence="2" key="1">
    <citation type="submission" date="2020-11" db="EMBL/GenBank/DDBJ databases">
        <authorList>
            <consortium name="DOE Joint Genome Institute"/>
            <person name="Ahrendt S."/>
            <person name="Riley R."/>
            <person name="Andreopoulos W."/>
            <person name="Labutti K."/>
            <person name="Pangilinan J."/>
            <person name="Ruiz-Duenas F.J."/>
            <person name="Barrasa J.M."/>
            <person name="Sanchez-Garcia M."/>
            <person name="Camarero S."/>
            <person name="Miyauchi S."/>
            <person name="Serrano A."/>
            <person name="Linde D."/>
            <person name="Babiker R."/>
            <person name="Drula E."/>
            <person name="Ayuso-Fernandez I."/>
            <person name="Pacheco R."/>
            <person name="Padilla G."/>
            <person name="Ferreira P."/>
            <person name="Barriuso J."/>
            <person name="Kellner H."/>
            <person name="Castanera R."/>
            <person name="Alfaro M."/>
            <person name="Ramirez L."/>
            <person name="Pisabarro A.G."/>
            <person name="Kuo A."/>
            <person name="Tritt A."/>
            <person name="Lipzen A."/>
            <person name="He G."/>
            <person name="Yan M."/>
            <person name="Ng V."/>
            <person name="Cullen D."/>
            <person name="Martin F."/>
            <person name="Rosso M.-N."/>
            <person name="Henrissat B."/>
            <person name="Hibbett D."/>
            <person name="Martinez A.T."/>
            <person name="Grigoriev I.V."/>
        </authorList>
    </citation>
    <scope>NUCLEOTIDE SEQUENCE</scope>
    <source>
        <strain evidence="2">CIRM-BRFM 674</strain>
    </source>
</reference>
<dbReference type="SMART" id="SM00225">
    <property type="entry name" value="BTB"/>
    <property type="match status" value="1"/>
</dbReference>
<evidence type="ECO:0000259" key="1">
    <source>
        <dbReference type="PROSITE" id="PS50097"/>
    </source>
</evidence>